<keyword evidence="1" id="KW-0805">Transcription regulation</keyword>
<accession>A0A931HG71</accession>
<evidence type="ECO:0000256" key="2">
    <source>
        <dbReference type="ARBA" id="ARBA00023125"/>
    </source>
</evidence>
<evidence type="ECO:0000313" key="6">
    <source>
        <dbReference type="EMBL" id="MBH0115189.1"/>
    </source>
</evidence>
<feature type="DNA-binding region" description="H-T-H motif" evidence="4">
    <location>
        <begin position="19"/>
        <end position="38"/>
    </location>
</feature>
<dbReference type="GO" id="GO:0000976">
    <property type="term" value="F:transcription cis-regulatory region binding"/>
    <property type="evidence" value="ECO:0007669"/>
    <property type="project" value="TreeGrafter"/>
</dbReference>
<dbReference type="Proteomes" id="UP000617634">
    <property type="component" value="Unassembled WGS sequence"/>
</dbReference>
<organism evidence="6 7">
    <name type="scientific">Novosphingobium aureum</name>
    <dbReference type="NCBI Taxonomy" id="2792964"/>
    <lineage>
        <taxon>Bacteria</taxon>
        <taxon>Pseudomonadati</taxon>
        <taxon>Pseudomonadota</taxon>
        <taxon>Alphaproteobacteria</taxon>
        <taxon>Sphingomonadales</taxon>
        <taxon>Sphingomonadaceae</taxon>
        <taxon>Novosphingobium</taxon>
    </lineage>
</organism>
<keyword evidence="7" id="KW-1185">Reference proteome</keyword>
<evidence type="ECO:0000313" key="7">
    <source>
        <dbReference type="Proteomes" id="UP000617634"/>
    </source>
</evidence>
<evidence type="ECO:0000259" key="5">
    <source>
        <dbReference type="PROSITE" id="PS50977"/>
    </source>
</evidence>
<feature type="domain" description="HTH tetR-type" evidence="5">
    <location>
        <begin position="1"/>
        <end position="56"/>
    </location>
</feature>
<dbReference type="PROSITE" id="PS50977">
    <property type="entry name" value="HTH_TETR_2"/>
    <property type="match status" value="1"/>
</dbReference>
<dbReference type="Gene3D" id="1.10.357.10">
    <property type="entry name" value="Tetracycline Repressor, domain 2"/>
    <property type="match status" value="1"/>
</dbReference>
<comment type="caution">
    <text evidence="6">The sequence shown here is derived from an EMBL/GenBank/DDBJ whole genome shotgun (WGS) entry which is preliminary data.</text>
</comment>
<dbReference type="RefSeq" id="WP_197167429.1">
    <property type="nucleotide sequence ID" value="NZ_JADZGI010000012.1"/>
</dbReference>
<evidence type="ECO:0000256" key="4">
    <source>
        <dbReference type="PROSITE-ProRule" id="PRU00335"/>
    </source>
</evidence>
<dbReference type="SUPFAM" id="SSF46689">
    <property type="entry name" value="Homeodomain-like"/>
    <property type="match status" value="1"/>
</dbReference>
<gene>
    <name evidence="6" type="ORF">I5E68_19810</name>
</gene>
<dbReference type="PRINTS" id="PR00455">
    <property type="entry name" value="HTHTETR"/>
</dbReference>
<dbReference type="InterPro" id="IPR009057">
    <property type="entry name" value="Homeodomain-like_sf"/>
</dbReference>
<dbReference type="PANTHER" id="PTHR30055">
    <property type="entry name" value="HTH-TYPE TRANSCRIPTIONAL REGULATOR RUTR"/>
    <property type="match status" value="1"/>
</dbReference>
<sequence length="177" mass="19433">MILDTTERLLVEIGYGALSTRKVAARAGVTPALIHYYFKTTDDLLVAVYRRAANESRAKQAEAFQQGGVAAMWHSVSDRQRMALAIEFMAMANHRPAIRAEISKSVERARAEQQRVIEQELARHPDVRLPFSPLVLTVMAAAIGQALVMEEGVGIGLGHEETRAAMTSLVHRLLATG</sequence>
<dbReference type="AlphaFoldDB" id="A0A931HG71"/>
<keyword evidence="3" id="KW-0804">Transcription</keyword>
<dbReference type="InterPro" id="IPR001647">
    <property type="entry name" value="HTH_TetR"/>
</dbReference>
<dbReference type="Pfam" id="PF00440">
    <property type="entry name" value="TetR_N"/>
    <property type="match status" value="1"/>
</dbReference>
<protein>
    <submittedName>
        <fullName evidence="6">TetR/AcrR family transcriptional regulator</fullName>
    </submittedName>
</protein>
<proteinExistence type="predicted"/>
<name>A0A931HG71_9SPHN</name>
<dbReference type="EMBL" id="JADZGI010000012">
    <property type="protein sequence ID" value="MBH0115189.1"/>
    <property type="molecule type" value="Genomic_DNA"/>
</dbReference>
<dbReference type="PROSITE" id="PS01081">
    <property type="entry name" value="HTH_TETR_1"/>
    <property type="match status" value="1"/>
</dbReference>
<dbReference type="InterPro" id="IPR023772">
    <property type="entry name" value="DNA-bd_HTH_TetR-type_CS"/>
</dbReference>
<keyword evidence="2 4" id="KW-0238">DNA-binding</keyword>
<dbReference type="GO" id="GO:0003700">
    <property type="term" value="F:DNA-binding transcription factor activity"/>
    <property type="evidence" value="ECO:0007669"/>
    <property type="project" value="TreeGrafter"/>
</dbReference>
<reference evidence="6" key="1">
    <citation type="submission" date="2020-11" db="EMBL/GenBank/DDBJ databases">
        <title>Novosphingobium aureum sp. nov., a marine bacterium isolated from sediment of a salt flat.</title>
        <authorList>
            <person name="Yoo Y."/>
            <person name="Kim J.-J."/>
        </authorList>
    </citation>
    <scope>NUCLEOTIDE SEQUENCE</scope>
    <source>
        <strain evidence="6">YJ-S2-02</strain>
    </source>
</reference>
<evidence type="ECO:0000256" key="1">
    <source>
        <dbReference type="ARBA" id="ARBA00023015"/>
    </source>
</evidence>
<dbReference type="PANTHER" id="PTHR30055:SF234">
    <property type="entry name" value="HTH-TYPE TRANSCRIPTIONAL REGULATOR BETI"/>
    <property type="match status" value="1"/>
</dbReference>
<dbReference type="InterPro" id="IPR050109">
    <property type="entry name" value="HTH-type_TetR-like_transc_reg"/>
</dbReference>
<evidence type="ECO:0000256" key="3">
    <source>
        <dbReference type="ARBA" id="ARBA00023163"/>
    </source>
</evidence>